<comment type="similarity">
    <text evidence="2">Belongs to the VPS13 family.</text>
</comment>
<dbReference type="GO" id="GO:0006623">
    <property type="term" value="P:protein targeting to vacuole"/>
    <property type="evidence" value="ECO:0007669"/>
    <property type="project" value="TreeGrafter"/>
</dbReference>
<proteinExistence type="inferred from homology"/>
<comment type="subcellular location">
    <subcellularLocation>
        <location evidence="1">Membrane</location>
        <topology evidence="1">Peripheral membrane protein</topology>
    </subcellularLocation>
</comment>
<comment type="function">
    <text evidence="3">Mediates the transfer of lipids between membranes at organelle contact sites.</text>
</comment>
<organism evidence="4 5">
    <name type="scientific">Entamoeba invadens IP1</name>
    <dbReference type="NCBI Taxonomy" id="370355"/>
    <lineage>
        <taxon>Eukaryota</taxon>
        <taxon>Amoebozoa</taxon>
        <taxon>Evosea</taxon>
        <taxon>Archamoebae</taxon>
        <taxon>Mastigamoebida</taxon>
        <taxon>Entamoebidae</taxon>
        <taxon>Entamoeba</taxon>
    </lineage>
</organism>
<evidence type="ECO:0000313" key="5">
    <source>
        <dbReference type="Proteomes" id="UP000014680"/>
    </source>
</evidence>
<feature type="non-terminal residue" evidence="4">
    <location>
        <position position="1499"/>
    </location>
</feature>
<gene>
    <name evidence="4" type="ORF">EIN_492350</name>
</gene>
<dbReference type="Proteomes" id="UP000014680">
    <property type="component" value="Unassembled WGS sequence"/>
</dbReference>
<feature type="non-terminal residue" evidence="4">
    <location>
        <position position="1"/>
    </location>
</feature>
<evidence type="ECO:0000256" key="1">
    <source>
        <dbReference type="ARBA" id="ARBA00004170"/>
    </source>
</evidence>
<dbReference type="KEGG" id="eiv:EIN_492350"/>
<dbReference type="VEuPathDB" id="AmoebaDB:EIN_492350"/>
<dbReference type="GeneID" id="14887937"/>
<reference evidence="4 5" key="1">
    <citation type="submission" date="2012-10" db="EMBL/GenBank/DDBJ databases">
        <authorList>
            <person name="Zafar N."/>
            <person name="Inman J."/>
            <person name="Hall N."/>
            <person name="Lorenzi H."/>
            <person name="Caler E."/>
        </authorList>
    </citation>
    <scope>NUCLEOTIDE SEQUENCE [LARGE SCALE GENOMIC DNA]</scope>
    <source>
        <strain evidence="4 5">IP1</strain>
    </source>
</reference>
<evidence type="ECO:0000256" key="3">
    <source>
        <dbReference type="ARBA" id="ARBA00033718"/>
    </source>
</evidence>
<dbReference type="GO" id="GO:0045053">
    <property type="term" value="P:protein retention in Golgi apparatus"/>
    <property type="evidence" value="ECO:0007669"/>
    <property type="project" value="TreeGrafter"/>
</dbReference>
<dbReference type="RefSeq" id="XP_004255757.1">
    <property type="nucleotide sequence ID" value="XM_004255709.1"/>
</dbReference>
<dbReference type="InterPro" id="IPR026847">
    <property type="entry name" value="VPS13"/>
</dbReference>
<dbReference type="PANTHER" id="PTHR16166">
    <property type="entry name" value="VACUOLAR PROTEIN SORTING-ASSOCIATED PROTEIN VPS13"/>
    <property type="match status" value="1"/>
</dbReference>
<dbReference type="OrthoDB" id="428159at2759"/>
<accession>A0A0A1U7G8</accession>
<dbReference type="PANTHER" id="PTHR16166:SF93">
    <property type="entry name" value="INTERMEMBRANE LIPID TRANSFER PROTEIN VPS13"/>
    <property type="match status" value="1"/>
</dbReference>
<evidence type="ECO:0000256" key="2">
    <source>
        <dbReference type="ARBA" id="ARBA00006545"/>
    </source>
</evidence>
<keyword evidence="5" id="KW-1185">Reference proteome</keyword>
<name>A0A0A1U7G8_ENTIV</name>
<dbReference type="EMBL" id="KB206684">
    <property type="protein sequence ID" value="ELP88986.1"/>
    <property type="molecule type" value="Genomic_DNA"/>
</dbReference>
<sequence>MITEGIVVRIIRHLLGDYIDGLGANQLKISFMNWSAKLTNLRVRGDAFYSFNLPIKINKGEVGEVSIVVNSLSPFHLMVNVDQVKVSCGPQRIFVNEKADVSIQRLKEKYLKKYKENENSDVMSGVELFISNIDFEYVDNGNVIMLKFEKIIMKNGLLVIVNTSLLHRNREMKKPTLLFTVPNVSVKLSTMAVAIPQVDVTFTRLGYLALMRMLSHFGHYSQQIKYLGIRPISSPKQEPKKWWKFAFEATRIKYTHTLFRKNLVDKIKNRYVSNYVDILMGRPIKPEQTKTMEVIEERLTSKEIAYLRKLATLRLNAEEELNKSSSFLDAFRNRVSLKPEELEVLYNTVDPELLGKKDGKGEMSGRVTELNFSFDGIGRTKVESVMWRGNVREGLFKIRSEIKNVVIMNEKIESVKFDFKFDPNCETDILMVLKASKIGLRVENNDLKNCINLLKIDKEDLMNIIDFQTMQMNEVLEWIIPENVYEKRPPNVGIEIETDDISFSVLVDTNEIKVSTAPIKVSSVKNEISVPFNLRISDGAFQNKIEGNTTIEIAENYDDALAKMYVKMLPVKVSMGMDTIKNVLQLLDGFFNTNDTTVIENDAFDEDEEIIFDEAENEKQVICRPDRAFSKNDLHKVQVTKLVTGGKRVFECIVELQNFELELYDGNNESLLRTTLHQIGVTFVLFQHYTLLQISLDTIKGFHGEHNILKTSEKFLSVQMIVSKNEELVSGLENEIKIGDVYFDLPATFLCQVVSFCLEVSALSLLKFPLKFSNLKNAKKAAEFFSVNKVNIQSLNLKYCELSAAVKNVSVDFKIDQFVECSFGIESINVNECIVPNGTKFLYISMQQNEEVTYLSVLSEPFTFTLRPDFIGKVLDGINEPDLWNIDFQRLIGNLPKIEIPKNIKAKKTLVEAKIGAPTFVIENEGKVVCMFDSIESTPIFENTLKHIVQLKNAKIHTNFSDILNIENITLSVENNDDNDFNFVELSSSPILSSINSVEFGVLTQIATNFMQQLGVEKVTKIKERIANFVSQFDLNTLTQKKTKTKVFIPKVLLEIYDPNPLVSVLFEEFNLNTEPQLKCSLQKCLVKDLTQHSKLFTSVVNSTGTFFELEQIGSELNINFSQMNVYIFPKFVVSVVKTIMKILPTIPHKEIEQIKSEFHFFSSPNSSVTQSETPHEIGTPVPQSTSQSMVSLKVVDIVYLFTGIERNSIQSSECSEDSLTEFTNEDIQVIRKRLVSGLVLEIPKIKATRIVEKIGLSYGMNETQIIFIIDYLIREKILSSDTVLYRNTSMYSLQYIQQRDKDKRIQVPLFSEAAKVEIVTKNVLLNIPLRVGVVVEDTETSPFLLAETNINIVLANSVVCNVSCDMFTGCAKNGEIVDADKMPIVSGCNLSCNLQSLVSGKVLAKFGDFVLSLGDIFLVKRVVEELTTIKDVVGVELDIPVKEEILPLNISVVVSPSEILLLHPKLFLPFMRTKFGGEILVRGTDKNTLLDAALSLKV</sequence>
<protein>
    <recommendedName>
        <fullName evidence="6">Chorein N-terminal domain-containing protein</fullName>
    </recommendedName>
</protein>
<evidence type="ECO:0000313" key="4">
    <source>
        <dbReference type="EMBL" id="ELP88986.1"/>
    </source>
</evidence>
<dbReference type="GO" id="GO:0016020">
    <property type="term" value="C:membrane"/>
    <property type="evidence" value="ECO:0007669"/>
    <property type="project" value="UniProtKB-SubCell"/>
</dbReference>
<evidence type="ECO:0008006" key="6">
    <source>
        <dbReference type="Google" id="ProtNLM"/>
    </source>
</evidence>